<dbReference type="GO" id="GO:0016787">
    <property type="term" value="F:hydrolase activity"/>
    <property type="evidence" value="ECO:0007669"/>
    <property type="project" value="UniProtKB-KW"/>
</dbReference>
<dbReference type="Gene3D" id="3.40.50.10810">
    <property type="entry name" value="Tandem AAA-ATPase domain"/>
    <property type="match status" value="1"/>
</dbReference>
<name>A0A212IZG4_9DELT</name>
<dbReference type="PROSITE" id="PS50966">
    <property type="entry name" value="ZF_SWIM"/>
    <property type="match status" value="1"/>
</dbReference>
<accession>A0A212IZG4</accession>
<feature type="domain" description="Helicase C-terminal" evidence="5">
    <location>
        <begin position="917"/>
        <end position="1066"/>
    </location>
</feature>
<dbReference type="GO" id="GO:0008270">
    <property type="term" value="F:zinc ion binding"/>
    <property type="evidence" value="ECO:0007669"/>
    <property type="project" value="UniProtKB-KW"/>
</dbReference>
<dbReference type="InterPro" id="IPR014001">
    <property type="entry name" value="Helicase_ATP-bd"/>
</dbReference>
<dbReference type="SMART" id="SM00490">
    <property type="entry name" value="HELICc"/>
    <property type="match status" value="1"/>
</dbReference>
<evidence type="ECO:0000259" key="5">
    <source>
        <dbReference type="PROSITE" id="PS51194"/>
    </source>
</evidence>
<dbReference type="PROSITE" id="PS51192">
    <property type="entry name" value="HELICASE_ATP_BIND_1"/>
    <property type="match status" value="1"/>
</dbReference>
<sequence length="1079" mass="123698">MAPKALEKNMSDETRVATILREFLADAVPEYIQEGARELLGHGIQKLNLKKSGSHWDVEGTIQGEDFQTYSPKLSIDINEGTINPLCNCEDSFSSVCRHVAAVAMKLLETLESVDTDTDTPQAPVSRNEWRQTFRPFFATALEPESGRHYLIFRIYPEPGRLQVALFRARQNKSGLSTVHAEITLEQLLQNPEWCDLSPELPKIAELIGHNTDYYGHRIDIPDGLLNWFFWGIRKEYFVFWEDTDNPCRISTHTMQLKINPEFKDGGGLHFILTLHQENKPPLPISGSNITFHGQTPLWICWKRTFYPVHTDLPLPLLRVLLEEPPVVSQEDIPEFLDRVWTKLPSSSLHGQEDFLERMEPVFIPSRYAPKLYLDEEGSLLTVTIQNIYETIHGEFELPGPNPDFQTGSYTHEGGTYLLRREQEEENALLSVLIEMKFLPRSSRVWFLEPEEAINFLLDAYPSLVEKYRVYGEKALSRYKVRLSQPVINTVLTSNEKDKWFNLDVTVQYDEQNVALEEVWRAWVQGKRYVQLKDGSYTSLPKAWLEKVGHKLQVLGFDPDKPPKQKFEQFEVSALDSLLDDMPNAVTDSFWQTLRSKIHDFKGIDLVAPPKGLNATLRPYQVQGLSYLNFLREYGFGGILADEMGLGKTIQTLSFIQLMLERGAEGPNLIVVPTSVLPNWEREAEKFVPGLKRLVIYGTRRENMFTRIDSSDLVMTTYALLRRDLEELEKHEFNAIFLDEAQNIKNPNTITAKSVRNIKAGLKICLSGTPIENNLFELWSLFEFLMPGFLGAQHAFQRGVVRPIKEGDSEPLEFLRSRVKPFILRRTKSEVAKDLPPKVENTYYCALAEEQAELYGMLTKRLKEQIMASVDEKGIAKSQISILDALLKLRQICCHPRLLKLNIPGVNTNLPSGKFDAFKDMVTDIVEEGHKVLVFSQFVQMLHIIRSWLQISEIPFCYLDGTSKDRFEQVDKFNNSPEIPIFLISLKAGGTGLNLTGADYVIHYDPWWNPAMENQATDRTHRIGQTRQVFAYKLICQNTVEEKILQLQESKRGMAEAIIPGQNSWKSLTRDDLEMLFDV</sequence>
<dbReference type="Pfam" id="PF00271">
    <property type="entry name" value="Helicase_C"/>
    <property type="match status" value="1"/>
</dbReference>
<dbReference type="PROSITE" id="PS51194">
    <property type="entry name" value="HELICASE_CTER"/>
    <property type="match status" value="1"/>
</dbReference>
<dbReference type="SUPFAM" id="SSF52540">
    <property type="entry name" value="P-loop containing nucleoside triphosphate hydrolases"/>
    <property type="match status" value="2"/>
</dbReference>
<dbReference type="InterPro" id="IPR013663">
    <property type="entry name" value="Helicase_SWF/SNF/SWI_bac"/>
</dbReference>
<dbReference type="EMBL" id="FLUQ01000001">
    <property type="protein sequence ID" value="SBV92608.1"/>
    <property type="molecule type" value="Genomic_DNA"/>
</dbReference>
<proteinExistence type="predicted"/>
<dbReference type="InterPro" id="IPR007527">
    <property type="entry name" value="Znf_SWIM"/>
</dbReference>
<feature type="domain" description="SWIM-type" evidence="3">
    <location>
        <begin position="72"/>
        <end position="108"/>
    </location>
</feature>
<gene>
    <name evidence="6" type="ORF">KL86DPRO_10391</name>
</gene>
<evidence type="ECO:0000256" key="2">
    <source>
        <dbReference type="PROSITE-ProRule" id="PRU00325"/>
    </source>
</evidence>
<evidence type="ECO:0000313" key="6">
    <source>
        <dbReference type="EMBL" id="SBV92608.1"/>
    </source>
</evidence>
<evidence type="ECO:0000256" key="1">
    <source>
        <dbReference type="ARBA" id="ARBA00022801"/>
    </source>
</evidence>
<evidence type="ECO:0000259" key="4">
    <source>
        <dbReference type="PROSITE" id="PS51192"/>
    </source>
</evidence>
<dbReference type="InterPro" id="IPR049730">
    <property type="entry name" value="SNF2/RAD54-like_C"/>
</dbReference>
<dbReference type="Pfam" id="PF00176">
    <property type="entry name" value="SNF2-rel_dom"/>
    <property type="match status" value="1"/>
</dbReference>
<dbReference type="PANTHER" id="PTHR10799">
    <property type="entry name" value="SNF2/RAD54 HELICASE FAMILY"/>
    <property type="match status" value="1"/>
</dbReference>
<dbReference type="InterPro" id="IPR027417">
    <property type="entry name" value="P-loop_NTPase"/>
</dbReference>
<dbReference type="AlphaFoldDB" id="A0A212IZG4"/>
<dbReference type="CDD" id="cd18012">
    <property type="entry name" value="DEXQc_arch_SWI2_SNF2"/>
    <property type="match status" value="1"/>
</dbReference>
<dbReference type="Pfam" id="PF08455">
    <property type="entry name" value="SNF2_assoc"/>
    <property type="match status" value="1"/>
</dbReference>
<dbReference type="InterPro" id="IPR038718">
    <property type="entry name" value="SNF2-like_sf"/>
</dbReference>
<keyword evidence="2" id="KW-0862">Zinc</keyword>
<keyword evidence="2" id="KW-0863">Zinc-finger</keyword>
<dbReference type="InterPro" id="IPR001650">
    <property type="entry name" value="Helicase_C-like"/>
</dbReference>
<keyword evidence="1" id="KW-0378">Hydrolase</keyword>
<dbReference type="Gene3D" id="3.40.50.300">
    <property type="entry name" value="P-loop containing nucleotide triphosphate hydrolases"/>
    <property type="match status" value="1"/>
</dbReference>
<dbReference type="GO" id="GO:0005524">
    <property type="term" value="F:ATP binding"/>
    <property type="evidence" value="ECO:0007669"/>
    <property type="project" value="InterPro"/>
</dbReference>
<reference evidence="6" key="1">
    <citation type="submission" date="2016-04" db="EMBL/GenBank/DDBJ databases">
        <authorList>
            <person name="Evans L.H."/>
            <person name="Alamgir A."/>
            <person name="Owens N."/>
            <person name="Weber N.D."/>
            <person name="Virtaneva K."/>
            <person name="Barbian K."/>
            <person name="Babar A."/>
            <person name="Rosenke K."/>
        </authorList>
    </citation>
    <scope>NUCLEOTIDE SEQUENCE</scope>
    <source>
        <strain evidence="6">86</strain>
    </source>
</reference>
<feature type="domain" description="Helicase ATP-binding" evidence="4">
    <location>
        <begin position="629"/>
        <end position="788"/>
    </location>
</feature>
<evidence type="ECO:0000259" key="3">
    <source>
        <dbReference type="PROSITE" id="PS50966"/>
    </source>
</evidence>
<dbReference type="SMART" id="SM00487">
    <property type="entry name" value="DEXDc"/>
    <property type="match status" value="1"/>
</dbReference>
<keyword evidence="2" id="KW-0479">Metal-binding</keyword>
<protein>
    <submittedName>
        <fullName evidence="6">SNF2-related protein</fullName>
    </submittedName>
</protein>
<organism evidence="6">
    <name type="scientific">uncultured delta proteobacterium</name>
    <dbReference type="NCBI Taxonomy" id="34034"/>
    <lineage>
        <taxon>Bacteria</taxon>
        <taxon>Deltaproteobacteria</taxon>
        <taxon>environmental samples</taxon>
    </lineage>
</organism>
<dbReference type="CDD" id="cd18793">
    <property type="entry name" value="SF2_C_SNF"/>
    <property type="match status" value="1"/>
</dbReference>
<dbReference type="InterPro" id="IPR000330">
    <property type="entry name" value="SNF2_N"/>
</dbReference>